<protein>
    <recommendedName>
        <fullName evidence="6">XK-related protein</fullName>
    </recommendedName>
</protein>
<sequence>MTVICYDFALIYEHFRTENNALAVFCIILMVLPALLGVVFTLASPPPGLQTETASFAISVKKKDIKWILLQIFHAIFFPFAAIGRYCFLIFWWTESVFASYVGDEERTKDALSLARAPSPIELYLFLQAFIHSAPHAIVNILDLMSRVSNPFFDKVSVQAISIIASCMRMASTATLYRRFEREKVLGRKYPWRNKLEVENNGGKFKEDLEKLNKDYSSENLKESTRRQTIRNKSESSIQDENNDLIQFSPRNSEMASSFYEDSAFDSDSSSNYLAPVTVRSNENDESDNEYVRPISIIDKVAPRRQKRDYVIERVDVPPPPFIPAPRPGSLAQWAEKMVENAENIPVWLSAPPRRKHWEVIQEEPDIPRRAPRSFIRGLEPQDMTAGLVQYLGWHVRVWHVFWIIACTIENILFTALWASIDNSLDNWWKCQGKPLSI</sequence>
<keyword evidence="9" id="KW-1185">Reference proteome</keyword>
<evidence type="ECO:0000256" key="6">
    <source>
        <dbReference type="RuleBase" id="RU910716"/>
    </source>
</evidence>
<dbReference type="InterPro" id="IPR018629">
    <property type="entry name" value="XK-rel"/>
</dbReference>
<evidence type="ECO:0000256" key="2">
    <source>
        <dbReference type="ARBA" id="ARBA00008789"/>
    </source>
</evidence>
<feature type="region of interest" description="Disordered" evidence="7">
    <location>
        <begin position="216"/>
        <end position="241"/>
    </location>
</feature>
<name>A0ABN8ISZ0_9NEOP</name>
<dbReference type="Proteomes" id="UP000837857">
    <property type="component" value="Chromosome 4"/>
</dbReference>
<evidence type="ECO:0000313" key="9">
    <source>
        <dbReference type="Proteomes" id="UP000837857"/>
    </source>
</evidence>
<keyword evidence="3 6" id="KW-0812">Transmembrane</keyword>
<feature type="transmembrane region" description="Helical" evidence="6">
    <location>
        <begin position="22"/>
        <end position="43"/>
    </location>
</feature>
<keyword evidence="4 6" id="KW-1133">Transmembrane helix</keyword>
<evidence type="ECO:0000256" key="1">
    <source>
        <dbReference type="ARBA" id="ARBA00004141"/>
    </source>
</evidence>
<evidence type="ECO:0000256" key="5">
    <source>
        <dbReference type="ARBA" id="ARBA00023136"/>
    </source>
</evidence>
<accession>A0ABN8ISZ0</accession>
<feature type="transmembrane region" description="Helical" evidence="6">
    <location>
        <begin position="401"/>
        <end position="421"/>
    </location>
</feature>
<organism evidence="8 9">
    <name type="scientific">Iphiclides podalirius</name>
    <name type="common">scarce swallowtail</name>
    <dbReference type="NCBI Taxonomy" id="110791"/>
    <lineage>
        <taxon>Eukaryota</taxon>
        <taxon>Metazoa</taxon>
        <taxon>Ecdysozoa</taxon>
        <taxon>Arthropoda</taxon>
        <taxon>Hexapoda</taxon>
        <taxon>Insecta</taxon>
        <taxon>Pterygota</taxon>
        <taxon>Neoptera</taxon>
        <taxon>Endopterygota</taxon>
        <taxon>Lepidoptera</taxon>
        <taxon>Glossata</taxon>
        <taxon>Ditrysia</taxon>
        <taxon>Papilionoidea</taxon>
        <taxon>Papilionidae</taxon>
        <taxon>Papilioninae</taxon>
        <taxon>Iphiclides</taxon>
    </lineage>
</organism>
<feature type="transmembrane region" description="Helical" evidence="6">
    <location>
        <begin position="68"/>
        <end position="93"/>
    </location>
</feature>
<evidence type="ECO:0000313" key="8">
    <source>
        <dbReference type="EMBL" id="CAH2066367.1"/>
    </source>
</evidence>
<dbReference type="Pfam" id="PF09815">
    <property type="entry name" value="XK-related"/>
    <property type="match status" value="1"/>
</dbReference>
<gene>
    <name evidence="8" type="ORF">IPOD504_LOCUS13398</name>
</gene>
<evidence type="ECO:0000256" key="3">
    <source>
        <dbReference type="ARBA" id="ARBA00022692"/>
    </source>
</evidence>
<dbReference type="EMBL" id="OW152816">
    <property type="protein sequence ID" value="CAH2066367.1"/>
    <property type="molecule type" value="Genomic_DNA"/>
</dbReference>
<keyword evidence="5 6" id="KW-0472">Membrane</keyword>
<reference evidence="8" key="1">
    <citation type="submission" date="2022-03" db="EMBL/GenBank/DDBJ databases">
        <authorList>
            <person name="Martin H S."/>
        </authorList>
    </citation>
    <scope>NUCLEOTIDE SEQUENCE</scope>
</reference>
<evidence type="ECO:0000256" key="4">
    <source>
        <dbReference type="ARBA" id="ARBA00022989"/>
    </source>
</evidence>
<feature type="compositionally biased region" description="Basic and acidic residues" evidence="7">
    <location>
        <begin position="216"/>
        <end position="226"/>
    </location>
</feature>
<comment type="similarity">
    <text evidence="2 6">Belongs to the XK family.</text>
</comment>
<proteinExistence type="inferred from homology"/>
<comment type="subcellular location">
    <subcellularLocation>
        <location evidence="1 6">Membrane</location>
        <topology evidence="1 6">Multi-pass membrane protein</topology>
    </subcellularLocation>
</comment>
<feature type="non-terminal residue" evidence="8">
    <location>
        <position position="1"/>
    </location>
</feature>
<evidence type="ECO:0000256" key="7">
    <source>
        <dbReference type="SAM" id="MobiDB-lite"/>
    </source>
</evidence>